<reference evidence="2 3" key="1">
    <citation type="submission" date="2019-01" db="EMBL/GenBank/DDBJ databases">
        <title>Draft genome sequences of three monokaryotic isolates of the white-rot basidiomycete fungus Dichomitus squalens.</title>
        <authorList>
            <consortium name="DOE Joint Genome Institute"/>
            <person name="Lopez S.C."/>
            <person name="Andreopoulos B."/>
            <person name="Pangilinan J."/>
            <person name="Lipzen A."/>
            <person name="Riley R."/>
            <person name="Ahrendt S."/>
            <person name="Ng V."/>
            <person name="Barry K."/>
            <person name="Daum C."/>
            <person name="Grigoriev I.V."/>
            <person name="Hilden K.S."/>
            <person name="Makela M.R."/>
            <person name="de Vries R.P."/>
        </authorList>
    </citation>
    <scope>NUCLEOTIDE SEQUENCE [LARGE SCALE GENOMIC DNA]</scope>
    <source>
        <strain evidence="2 3">CBS 464.89</strain>
    </source>
</reference>
<proteinExistence type="predicted"/>
<feature type="region of interest" description="Disordered" evidence="1">
    <location>
        <begin position="31"/>
        <end position="82"/>
    </location>
</feature>
<organism evidence="2 3">
    <name type="scientific">Dichomitus squalens</name>
    <dbReference type="NCBI Taxonomy" id="114155"/>
    <lineage>
        <taxon>Eukaryota</taxon>
        <taxon>Fungi</taxon>
        <taxon>Dikarya</taxon>
        <taxon>Basidiomycota</taxon>
        <taxon>Agaricomycotina</taxon>
        <taxon>Agaricomycetes</taxon>
        <taxon>Polyporales</taxon>
        <taxon>Polyporaceae</taxon>
        <taxon>Dichomitus</taxon>
    </lineage>
</organism>
<protein>
    <submittedName>
        <fullName evidence="2">Uncharacterized protein</fullName>
    </submittedName>
</protein>
<sequence length="316" mass="34268">MSLRTALTATARLHRMARQECRPDVFTRNVSSRVPLGKPSVSESEHALPSSASSPPSILRATGSSLPGSLPPEEEGPGELSDQEWEIRTGRAIYILQQTLPTFFSTGLISSVDTSGGNEKGDKSDEISIYSPNVRLEYRPPVPFPPPFPRTLHVEGLPLYMGSSVFVRHTLSALYTDLRVELQRVRVHGPRSSSGPPLDSSANPNAPGDIHRSQQSKTRSNREKSLFVGLMVHGINRVSKAEGGWQVNSTYTFSPITGLIHLHVIDSIHPAPHQAFFSALQAALSKIGLGSTRDAGESGMARAQPLSQPQPSRSEI</sequence>
<accession>A0A4Q9PME3</accession>
<dbReference type="EMBL" id="ML145169">
    <property type="protein sequence ID" value="TBU55391.1"/>
    <property type="molecule type" value="Genomic_DNA"/>
</dbReference>
<dbReference type="STRING" id="114155.A0A4Q9PME3"/>
<name>A0A4Q9PME3_9APHY</name>
<evidence type="ECO:0000313" key="3">
    <source>
        <dbReference type="Proteomes" id="UP000292082"/>
    </source>
</evidence>
<feature type="region of interest" description="Disordered" evidence="1">
    <location>
        <begin position="188"/>
        <end position="222"/>
    </location>
</feature>
<evidence type="ECO:0000313" key="2">
    <source>
        <dbReference type="EMBL" id="TBU55391.1"/>
    </source>
</evidence>
<dbReference type="Proteomes" id="UP000292082">
    <property type="component" value="Unassembled WGS sequence"/>
</dbReference>
<feature type="region of interest" description="Disordered" evidence="1">
    <location>
        <begin position="293"/>
        <end position="316"/>
    </location>
</feature>
<feature type="compositionally biased region" description="Acidic residues" evidence="1">
    <location>
        <begin position="72"/>
        <end position="82"/>
    </location>
</feature>
<feature type="compositionally biased region" description="Low complexity" evidence="1">
    <location>
        <begin position="47"/>
        <end position="68"/>
    </location>
</feature>
<gene>
    <name evidence="2" type="ORF">BD310DRAFT_825908</name>
</gene>
<evidence type="ECO:0000256" key="1">
    <source>
        <dbReference type="SAM" id="MobiDB-lite"/>
    </source>
</evidence>
<feature type="compositionally biased region" description="Polar residues" evidence="1">
    <location>
        <begin position="191"/>
        <end position="204"/>
    </location>
</feature>
<dbReference type="AlphaFoldDB" id="A0A4Q9PME3"/>
<dbReference type="OMA" id="HTMNALY"/>
<feature type="compositionally biased region" description="Polar residues" evidence="1">
    <location>
        <begin position="305"/>
        <end position="316"/>
    </location>
</feature>
<keyword evidence="3" id="KW-1185">Reference proteome</keyword>